<dbReference type="PANTHER" id="PTHR33570:SF10">
    <property type="entry name" value="GAMMA-CARBOXYMUCONOLACTONE DECARBOXYLASE"/>
    <property type="match status" value="1"/>
</dbReference>
<dbReference type="Pfam" id="PF02627">
    <property type="entry name" value="CMD"/>
    <property type="match status" value="1"/>
</dbReference>
<dbReference type="Gene3D" id="1.20.1290.10">
    <property type="entry name" value="AhpD-like"/>
    <property type="match status" value="1"/>
</dbReference>
<dbReference type="InterPro" id="IPR029032">
    <property type="entry name" value="AhpD-like"/>
</dbReference>
<keyword evidence="4" id="KW-1185">Reference proteome</keyword>
<accession>A0ABY1I931</accession>
<sequence length="184" mass="19039">MTRNETTSTARTATISPVGAGRADGAASAAPAAAAAVPQDDINTPEALARRDRGLEVMRMIDGEQGRAVIESLADISPALGHHILAYGFGDVYSRPGLDARSRQLVTLGMLAALGGCEPQLKVHIGAALNVGITREEIVEAFLHASGYCGFPRALNATFVAREVFRERDAQAGAAPEATGTTGA</sequence>
<feature type="domain" description="Carboxymuconolactone decarboxylase-like" evidence="2">
    <location>
        <begin position="78"/>
        <end position="163"/>
    </location>
</feature>
<feature type="compositionally biased region" description="Polar residues" evidence="1">
    <location>
        <begin position="1"/>
        <end position="15"/>
    </location>
</feature>
<evidence type="ECO:0000259" key="2">
    <source>
        <dbReference type="Pfam" id="PF02627"/>
    </source>
</evidence>
<protein>
    <submittedName>
        <fullName evidence="3">4-carboxymuconolactone decarboxylase</fullName>
    </submittedName>
</protein>
<reference evidence="3 4" key="1">
    <citation type="submission" date="2016-11" db="EMBL/GenBank/DDBJ databases">
        <authorList>
            <person name="Varghese N."/>
            <person name="Submissions S."/>
        </authorList>
    </citation>
    <scope>NUCLEOTIDE SEQUENCE [LARGE SCALE GENOMIC DNA]</scope>
    <source>
        <strain evidence="3 4">PA</strain>
    </source>
</reference>
<dbReference type="SUPFAM" id="SSF69118">
    <property type="entry name" value="AhpD-like"/>
    <property type="match status" value="1"/>
</dbReference>
<dbReference type="InterPro" id="IPR003779">
    <property type="entry name" value="CMD-like"/>
</dbReference>
<organism evidence="3 4">
    <name type="scientific">Actinomyces denticolens</name>
    <dbReference type="NCBI Taxonomy" id="52767"/>
    <lineage>
        <taxon>Bacteria</taxon>
        <taxon>Bacillati</taxon>
        <taxon>Actinomycetota</taxon>
        <taxon>Actinomycetes</taxon>
        <taxon>Actinomycetales</taxon>
        <taxon>Actinomycetaceae</taxon>
        <taxon>Actinomyces</taxon>
    </lineage>
</organism>
<dbReference type="Proteomes" id="UP000184390">
    <property type="component" value="Unassembled WGS sequence"/>
</dbReference>
<evidence type="ECO:0000313" key="4">
    <source>
        <dbReference type="Proteomes" id="UP000184390"/>
    </source>
</evidence>
<dbReference type="PANTHER" id="PTHR33570">
    <property type="entry name" value="4-CARBOXYMUCONOLACTONE DECARBOXYLASE FAMILY PROTEIN"/>
    <property type="match status" value="1"/>
</dbReference>
<evidence type="ECO:0000313" key="3">
    <source>
        <dbReference type="EMBL" id="SHI79450.1"/>
    </source>
</evidence>
<gene>
    <name evidence="3" type="ORF">SAMN05216246_10530</name>
</gene>
<comment type="caution">
    <text evidence="3">The sequence shown here is derived from an EMBL/GenBank/DDBJ whole genome shotgun (WGS) entry which is preliminary data.</text>
</comment>
<dbReference type="EMBL" id="FQYL01000005">
    <property type="protein sequence ID" value="SHI79450.1"/>
    <property type="molecule type" value="Genomic_DNA"/>
</dbReference>
<evidence type="ECO:0000256" key="1">
    <source>
        <dbReference type="SAM" id="MobiDB-lite"/>
    </source>
</evidence>
<dbReference type="InterPro" id="IPR052512">
    <property type="entry name" value="4CMD/NDH-1_regulator"/>
</dbReference>
<proteinExistence type="predicted"/>
<dbReference type="RefSeq" id="WP_073452497.1">
    <property type="nucleotide sequence ID" value="NZ_FQYL01000005.1"/>
</dbReference>
<feature type="region of interest" description="Disordered" evidence="1">
    <location>
        <begin position="1"/>
        <end position="22"/>
    </location>
</feature>
<name>A0ABY1I931_9ACTO</name>